<keyword evidence="4" id="KW-1185">Reference proteome</keyword>
<dbReference type="EMBL" id="CP031264">
    <property type="protein sequence ID" value="AXI81742.1"/>
    <property type="molecule type" value="Genomic_DNA"/>
</dbReference>
<evidence type="ECO:0000313" key="4">
    <source>
        <dbReference type="Proteomes" id="UP000249340"/>
    </source>
</evidence>
<reference evidence="4" key="1">
    <citation type="submission" date="2018-07" db="EMBL/GenBank/DDBJ databases">
        <title>Streptacidiphilus bronchialis DSM 106435 chromosome.</title>
        <authorList>
            <person name="Batra D."/>
            <person name="Gulvik C.A."/>
        </authorList>
    </citation>
    <scope>NUCLEOTIDE SEQUENCE [LARGE SCALE GENOMIC DNA]</scope>
    <source>
        <strain evidence="4">DSM 106435</strain>
    </source>
</reference>
<dbReference type="OrthoDB" id="5192742at2"/>
<sequence length="197" mass="20598">MRTVLPLLIAAWLVLEVWVALELASLLGGFTVVALLVATAVLGGWIVKRAGLRALRAAARAVEQGREPEAGESHTAITLTGGVLLIVPGFLSDLLGLACLFPPTRALLRRVPARLARSAVRRGRVGDPLGEALRLQEQLRIHRPDGKVVPGEVVDSAGPTGPAGPAGPAGPTGPAEPQDGSRPPRVIRVLPPDRPRP</sequence>
<keyword evidence="2" id="KW-0812">Transmembrane</keyword>
<dbReference type="Pfam" id="PF04186">
    <property type="entry name" value="FxsA"/>
    <property type="match status" value="1"/>
</dbReference>
<keyword evidence="2" id="KW-0472">Membrane</keyword>
<dbReference type="AlphaFoldDB" id="A0A345T6Y7"/>
<dbReference type="Proteomes" id="UP000249340">
    <property type="component" value="Chromosome"/>
</dbReference>
<dbReference type="InterPro" id="IPR007313">
    <property type="entry name" value="FxsA"/>
</dbReference>
<gene>
    <name evidence="3" type="ORF">C7M71_028710</name>
</gene>
<feature type="region of interest" description="Disordered" evidence="1">
    <location>
        <begin position="144"/>
        <end position="197"/>
    </location>
</feature>
<name>A0A345T6Y7_9ACTN</name>
<protein>
    <submittedName>
        <fullName evidence="3">FxsA family protein</fullName>
    </submittedName>
</protein>
<evidence type="ECO:0000313" key="3">
    <source>
        <dbReference type="EMBL" id="AXI81742.1"/>
    </source>
</evidence>
<organism evidence="3 4">
    <name type="scientific">Peterkaempfera bronchialis</name>
    <dbReference type="NCBI Taxonomy" id="2126346"/>
    <lineage>
        <taxon>Bacteria</taxon>
        <taxon>Bacillati</taxon>
        <taxon>Actinomycetota</taxon>
        <taxon>Actinomycetes</taxon>
        <taxon>Kitasatosporales</taxon>
        <taxon>Streptomycetaceae</taxon>
        <taxon>Peterkaempfera</taxon>
    </lineage>
</organism>
<keyword evidence="2" id="KW-1133">Transmembrane helix</keyword>
<dbReference type="GO" id="GO:0016020">
    <property type="term" value="C:membrane"/>
    <property type="evidence" value="ECO:0007669"/>
    <property type="project" value="InterPro"/>
</dbReference>
<proteinExistence type="predicted"/>
<dbReference type="PANTHER" id="PTHR35335">
    <property type="entry name" value="UPF0716 PROTEIN FXSA"/>
    <property type="match status" value="1"/>
</dbReference>
<feature type="transmembrane region" description="Helical" evidence="2">
    <location>
        <begin position="29"/>
        <end position="47"/>
    </location>
</feature>
<evidence type="ECO:0000256" key="1">
    <source>
        <dbReference type="SAM" id="MobiDB-lite"/>
    </source>
</evidence>
<evidence type="ECO:0000256" key="2">
    <source>
        <dbReference type="SAM" id="Phobius"/>
    </source>
</evidence>
<dbReference type="KEGG" id="stri:C7M71_028710"/>
<dbReference type="PANTHER" id="PTHR35335:SF1">
    <property type="entry name" value="UPF0716 PROTEIN FXSA"/>
    <property type="match status" value="1"/>
</dbReference>
<accession>A0A345T6Y7</accession>
<dbReference type="NCBIfam" id="NF008528">
    <property type="entry name" value="PRK11463.1-2"/>
    <property type="match status" value="1"/>
</dbReference>